<feature type="signal peptide" evidence="1">
    <location>
        <begin position="1"/>
        <end position="21"/>
    </location>
</feature>
<comment type="caution">
    <text evidence="2">The sequence shown here is derived from an EMBL/GenBank/DDBJ whole genome shotgun (WGS) entry which is preliminary data.</text>
</comment>
<accession>A0AAJ0HNV9</accession>
<protein>
    <recommendedName>
        <fullName evidence="4">Secreted protein</fullName>
    </recommendedName>
</protein>
<sequence length="108" mass="11621">MKLPASLPLLAAVLLGGVAEAGTIVRWYGCSNEYQQTVTGADGSCTNISGFKETNLCGVWVPPPGTDHCDFYTTPCLVPGGKKYTCSVNSGRCNTHDWKALKAYRCWT</sequence>
<keyword evidence="3" id="KW-1185">Reference proteome</keyword>
<evidence type="ECO:0008006" key="4">
    <source>
        <dbReference type="Google" id="ProtNLM"/>
    </source>
</evidence>
<evidence type="ECO:0000256" key="1">
    <source>
        <dbReference type="SAM" id="SignalP"/>
    </source>
</evidence>
<dbReference type="Proteomes" id="UP001275084">
    <property type="component" value="Unassembled WGS sequence"/>
</dbReference>
<keyword evidence="1" id="KW-0732">Signal</keyword>
<dbReference type="EMBL" id="JAUIQD010000003">
    <property type="protein sequence ID" value="KAK3358209.1"/>
    <property type="molecule type" value="Genomic_DNA"/>
</dbReference>
<feature type="chain" id="PRO_5042590611" description="Secreted protein" evidence="1">
    <location>
        <begin position="22"/>
        <end position="108"/>
    </location>
</feature>
<organism evidence="2 3">
    <name type="scientific">Lasiosphaeria hispida</name>
    <dbReference type="NCBI Taxonomy" id="260671"/>
    <lineage>
        <taxon>Eukaryota</taxon>
        <taxon>Fungi</taxon>
        <taxon>Dikarya</taxon>
        <taxon>Ascomycota</taxon>
        <taxon>Pezizomycotina</taxon>
        <taxon>Sordariomycetes</taxon>
        <taxon>Sordariomycetidae</taxon>
        <taxon>Sordariales</taxon>
        <taxon>Lasiosphaeriaceae</taxon>
        <taxon>Lasiosphaeria</taxon>
    </lineage>
</organism>
<evidence type="ECO:0000313" key="2">
    <source>
        <dbReference type="EMBL" id="KAK3358209.1"/>
    </source>
</evidence>
<reference evidence="2" key="1">
    <citation type="journal article" date="2023" name="Mol. Phylogenet. Evol.">
        <title>Genome-scale phylogeny and comparative genomics of the fungal order Sordariales.</title>
        <authorList>
            <person name="Hensen N."/>
            <person name="Bonometti L."/>
            <person name="Westerberg I."/>
            <person name="Brannstrom I.O."/>
            <person name="Guillou S."/>
            <person name="Cros-Aarteil S."/>
            <person name="Calhoun S."/>
            <person name="Haridas S."/>
            <person name="Kuo A."/>
            <person name="Mondo S."/>
            <person name="Pangilinan J."/>
            <person name="Riley R."/>
            <person name="LaButti K."/>
            <person name="Andreopoulos B."/>
            <person name="Lipzen A."/>
            <person name="Chen C."/>
            <person name="Yan M."/>
            <person name="Daum C."/>
            <person name="Ng V."/>
            <person name="Clum A."/>
            <person name="Steindorff A."/>
            <person name="Ohm R.A."/>
            <person name="Martin F."/>
            <person name="Silar P."/>
            <person name="Natvig D.O."/>
            <person name="Lalanne C."/>
            <person name="Gautier V."/>
            <person name="Ament-Velasquez S.L."/>
            <person name="Kruys A."/>
            <person name="Hutchinson M.I."/>
            <person name="Powell A.J."/>
            <person name="Barry K."/>
            <person name="Miller A.N."/>
            <person name="Grigoriev I.V."/>
            <person name="Debuchy R."/>
            <person name="Gladieux P."/>
            <person name="Hiltunen Thoren M."/>
            <person name="Johannesson H."/>
        </authorList>
    </citation>
    <scope>NUCLEOTIDE SEQUENCE</scope>
    <source>
        <strain evidence="2">CBS 955.72</strain>
    </source>
</reference>
<gene>
    <name evidence="2" type="ORF">B0T25DRAFT_541158</name>
</gene>
<dbReference type="AlphaFoldDB" id="A0AAJ0HNV9"/>
<evidence type="ECO:0000313" key="3">
    <source>
        <dbReference type="Proteomes" id="UP001275084"/>
    </source>
</evidence>
<name>A0AAJ0HNV9_9PEZI</name>
<reference evidence="2" key="2">
    <citation type="submission" date="2023-06" db="EMBL/GenBank/DDBJ databases">
        <authorList>
            <consortium name="Lawrence Berkeley National Laboratory"/>
            <person name="Haridas S."/>
            <person name="Hensen N."/>
            <person name="Bonometti L."/>
            <person name="Westerberg I."/>
            <person name="Brannstrom I.O."/>
            <person name="Guillou S."/>
            <person name="Cros-Aarteil S."/>
            <person name="Calhoun S."/>
            <person name="Kuo A."/>
            <person name="Mondo S."/>
            <person name="Pangilinan J."/>
            <person name="Riley R."/>
            <person name="Labutti K."/>
            <person name="Andreopoulos B."/>
            <person name="Lipzen A."/>
            <person name="Chen C."/>
            <person name="Yanf M."/>
            <person name="Daum C."/>
            <person name="Ng V."/>
            <person name="Clum A."/>
            <person name="Steindorff A."/>
            <person name="Ohm R."/>
            <person name="Martin F."/>
            <person name="Silar P."/>
            <person name="Natvig D."/>
            <person name="Lalanne C."/>
            <person name="Gautier V."/>
            <person name="Ament-Velasquez S.L."/>
            <person name="Kruys A."/>
            <person name="Hutchinson M.I."/>
            <person name="Powell A.J."/>
            <person name="Barry K."/>
            <person name="Miller A.N."/>
            <person name="Grigoriev I.V."/>
            <person name="Debuchy R."/>
            <person name="Gladieux P."/>
            <person name="Thoren M.H."/>
            <person name="Johannesson H."/>
        </authorList>
    </citation>
    <scope>NUCLEOTIDE SEQUENCE</scope>
    <source>
        <strain evidence="2">CBS 955.72</strain>
    </source>
</reference>
<proteinExistence type="predicted"/>